<dbReference type="Gramene" id="Vigun07g157800.1.v1.2">
    <property type="protein sequence ID" value="Vigun07g157800.1.v1.2.CDS.1"/>
    <property type="gene ID" value="Vigun07g157800.v1.2"/>
</dbReference>
<feature type="region of interest" description="Disordered" evidence="1">
    <location>
        <begin position="147"/>
        <end position="180"/>
    </location>
</feature>
<dbReference type="SUPFAM" id="SSF49562">
    <property type="entry name" value="C2 domain (Calcium/lipid-binding domain, CaLB)"/>
    <property type="match status" value="1"/>
</dbReference>
<dbReference type="AlphaFoldDB" id="A0A4D6N3E1"/>
<keyword evidence="4" id="KW-1185">Reference proteome</keyword>
<dbReference type="InterPro" id="IPR044750">
    <property type="entry name" value="C2_SRC2/BAP"/>
</dbReference>
<dbReference type="GO" id="GO:0006952">
    <property type="term" value="P:defense response"/>
    <property type="evidence" value="ECO:0007669"/>
    <property type="project" value="InterPro"/>
</dbReference>
<feature type="compositionally biased region" description="Gly residues" evidence="1">
    <location>
        <begin position="361"/>
        <end position="371"/>
    </location>
</feature>
<sequence length="388" mass="42469">MSMLAAPFQLLEINIISAQDLAPVAKSIKAYAVAWLDPERKLTTQIDPDGHNNPTWNEKFVFRIDEEFLYDQDSVVMIEIYASAWLRDVLIGTVGVLVSSLLPRSTNRKSKIRFIALQVRRPSGRPQGILNIGVNLVDPTRRSMPMYSELGSSTGDWDTDPKKQKPQHKQTHSNEFNSSNCKLLTLQRSASEKNDSTINDYAYTSYPRGYEDGDEDGSELGMPTTKKGMIMNLNGSLCSDVGPSPSVVATAIAKGLYPLPMMAPRKQGNLVLDGWPGKEQESEDVNKRIDRWQSMDRGGVPVYDHLGHNEKKVKFPKGKGQNHRRGGSNGGLFSCFGTAMGCEFSITCGGGHASRKKRHNGGGGGGGGGGSKAHLTPASELTYDESYI</sequence>
<dbReference type="EMBL" id="CP039353">
    <property type="protein sequence ID" value="QCE07452.1"/>
    <property type="molecule type" value="Genomic_DNA"/>
</dbReference>
<dbReference type="PROSITE" id="PS50004">
    <property type="entry name" value="C2"/>
    <property type="match status" value="1"/>
</dbReference>
<dbReference type="PANTHER" id="PTHR32246">
    <property type="entry name" value="INGRESSION PROTEIN FIC1"/>
    <property type="match status" value="1"/>
</dbReference>
<feature type="domain" description="C2" evidence="2">
    <location>
        <begin position="1"/>
        <end position="111"/>
    </location>
</feature>
<feature type="region of interest" description="Disordered" evidence="1">
    <location>
        <begin position="353"/>
        <end position="388"/>
    </location>
</feature>
<dbReference type="OrthoDB" id="1909968at2759"/>
<organism evidence="3 4">
    <name type="scientific">Vigna unguiculata</name>
    <name type="common">Cowpea</name>
    <dbReference type="NCBI Taxonomy" id="3917"/>
    <lineage>
        <taxon>Eukaryota</taxon>
        <taxon>Viridiplantae</taxon>
        <taxon>Streptophyta</taxon>
        <taxon>Embryophyta</taxon>
        <taxon>Tracheophyta</taxon>
        <taxon>Spermatophyta</taxon>
        <taxon>Magnoliopsida</taxon>
        <taxon>eudicotyledons</taxon>
        <taxon>Gunneridae</taxon>
        <taxon>Pentapetalae</taxon>
        <taxon>rosids</taxon>
        <taxon>fabids</taxon>
        <taxon>Fabales</taxon>
        <taxon>Fabaceae</taxon>
        <taxon>Papilionoideae</taxon>
        <taxon>50 kb inversion clade</taxon>
        <taxon>NPAAA clade</taxon>
        <taxon>indigoferoid/millettioid clade</taxon>
        <taxon>Phaseoleae</taxon>
        <taxon>Vigna</taxon>
    </lineage>
</organism>
<evidence type="ECO:0000259" key="2">
    <source>
        <dbReference type="PROSITE" id="PS50004"/>
    </source>
</evidence>
<dbReference type="Gene3D" id="2.60.40.150">
    <property type="entry name" value="C2 domain"/>
    <property type="match status" value="1"/>
</dbReference>
<dbReference type="SMART" id="SM00239">
    <property type="entry name" value="C2"/>
    <property type="match status" value="1"/>
</dbReference>
<evidence type="ECO:0000313" key="4">
    <source>
        <dbReference type="Proteomes" id="UP000501690"/>
    </source>
</evidence>
<reference evidence="3 4" key="1">
    <citation type="submission" date="2019-04" db="EMBL/GenBank/DDBJ databases">
        <title>An improved genome assembly and genetic linkage map for asparagus bean, Vigna unguiculata ssp. sesquipedialis.</title>
        <authorList>
            <person name="Xia Q."/>
            <person name="Zhang R."/>
            <person name="Dong Y."/>
        </authorList>
    </citation>
    <scope>NUCLEOTIDE SEQUENCE [LARGE SCALE GENOMIC DNA]</scope>
    <source>
        <tissue evidence="3">Leaf</tissue>
    </source>
</reference>
<dbReference type="CDD" id="cd04051">
    <property type="entry name" value="C2_SRC2_like"/>
    <property type="match status" value="1"/>
</dbReference>
<gene>
    <name evidence="3" type="ORF">DEO72_LG9g2472</name>
</gene>
<dbReference type="InterPro" id="IPR035892">
    <property type="entry name" value="C2_domain_sf"/>
</dbReference>
<protein>
    <recommendedName>
        <fullName evidence="2">C2 domain-containing protein</fullName>
    </recommendedName>
</protein>
<dbReference type="Pfam" id="PF00168">
    <property type="entry name" value="C2"/>
    <property type="match status" value="1"/>
</dbReference>
<evidence type="ECO:0000313" key="3">
    <source>
        <dbReference type="EMBL" id="QCE07452.1"/>
    </source>
</evidence>
<name>A0A4D6N3E1_VIGUN</name>
<proteinExistence type="predicted"/>
<dbReference type="Proteomes" id="UP000501690">
    <property type="component" value="Linkage Group LG9"/>
</dbReference>
<accession>A0A4D6N3E1</accession>
<dbReference type="PANTHER" id="PTHR32246:SF103">
    <property type="entry name" value="CALCIUM-DEPENDENT LIPID-BINDING (CALB DOMAIN) FAMILY PROTEIN"/>
    <property type="match status" value="1"/>
</dbReference>
<dbReference type="InterPro" id="IPR000008">
    <property type="entry name" value="C2_dom"/>
</dbReference>
<evidence type="ECO:0000256" key="1">
    <source>
        <dbReference type="SAM" id="MobiDB-lite"/>
    </source>
</evidence>